<dbReference type="AlphaFoldDB" id="A0A7C3GTS5"/>
<gene>
    <name evidence="1" type="ORF">ENJ40_08215</name>
</gene>
<comment type="caution">
    <text evidence="1">The sequence shown here is derived from an EMBL/GenBank/DDBJ whole genome shotgun (WGS) entry which is preliminary data.</text>
</comment>
<organism evidence="1">
    <name type="scientific">Thermosulfurimonas dismutans</name>
    <dbReference type="NCBI Taxonomy" id="999894"/>
    <lineage>
        <taxon>Bacteria</taxon>
        <taxon>Pseudomonadati</taxon>
        <taxon>Thermodesulfobacteriota</taxon>
        <taxon>Thermodesulfobacteria</taxon>
        <taxon>Thermodesulfobacteriales</taxon>
        <taxon>Thermodesulfobacteriaceae</taxon>
        <taxon>Thermosulfurimonas</taxon>
    </lineage>
</organism>
<protein>
    <submittedName>
        <fullName evidence="1">Uncharacterized protein</fullName>
    </submittedName>
</protein>
<evidence type="ECO:0000313" key="1">
    <source>
        <dbReference type="EMBL" id="HFC98422.1"/>
    </source>
</evidence>
<reference evidence="1" key="1">
    <citation type="journal article" date="2020" name="mSystems">
        <title>Genome- and Community-Level Interaction Insights into Carbon Utilization and Element Cycling Functions of Hydrothermarchaeota in Hydrothermal Sediment.</title>
        <authorList>
            <person name="Zhou Z."/>
            <person name="Liu Y."/>
            <person name="Xu W."/>
            <person name="Pan J."/>
            <person name="Luo Z.H."/>
            <person name="Li M."/>
        </authorList>
    </citation>
    <scope>NUCLEOTIDE SEQUENCE [LARGE SCALE GENOMIC DNA]</scope>
    <source>
        <strain evidence="1">HyVt-483</strain>
    </source>
</reference>
<sequence length="79" mass="8844">MERLLAILGVVSLLLSGTAYGGKRGGITNEMIYAKLLEIEKRQAVLETQFRKFKESVDKRFEEVDRHSGGGGHRLRLLG</sequence>
<name>A0A7C3GTS5_9BACT</name>
<proteinExistence type="predicted"/>
<accession>A0A7C3GTS5</accession>
<dbReference type="Proteomes" id="UP000886043">
    <property type="component" value="Unassembled WGS sequence"/>
</dbReference>
<dbReference type="EMBL" id="DRMH01000111">
    <property type="protein sequence ID" value="HFC98422.1"/>
    <property type="molecule type" value="Genomic_DNA"/>
</dbReference>